<dbReference type="EMBL" id="CAJOBH010026634">
    <property type="protein sequence ID" value="CAF4253651.1"/>
    <property type="molecule type" value="Genomic_DNA"/>
</dbReference>
<sequence length="68" mass="7484">MVLVDFNIDVMRDGDKADKLLEWMDACSLSAIIPDTNTSLRSERTIDFAATIGIDLSIQAYEGNTTSD</sequence>
<protein>
    <submittedName>
        <fullName evidence="1">Uncharacterized protein</fullName>
    </submittedName>
</protein>
<evidence type="ECO:0000313" key="3">
    <source>
        <dbReference type="Proteomes" id="UP000681967"/>
    </source>
</evidence>
<organism evidence="1 3">
    <name type="scientific">Rotaria magnacalcarata</name>
    <dbReference type="NCBI Taxonomy" id="392030"/>
    <lineage>
        <taxon>Eukaryota</taxon>
        <taxon>Metazoa</taxon>
        <taxon>Spiralia</taxon>
        <taxon>Gnathifera</taxon>
        <taxon>Rotifera</taxon>
        <taxon>Eurotatoria</taxon>
        <taxon>Bdelloidea</taxon>
        <taxon>Philodinida</taxon>
        <taxon>Philodinidae</taxon>
        <taxon>Rotaria</taxon>
    </lineage>
</organism>
<dbReference type="AlphaFoldDB" id="A0A8S2SZU4"/>
<dbReference type="Proteomes" id="UP000681967">
    <property type="component" value="Unassembled WGS sequence"/>
</dbReference>
<dbReference type="Proteomes" id="UP000681720">
    <property type="component" value="Unassembled WGS sequence"/>
</dbReference>
<reference evidence="1" key="1">
    <citation type="submission" date="2021-02" db="EMBL/GenBank/DDBJ databases">
        <authorList>
            <person name="Nowell W R."/>
        </authorList>
    </citation>
    <scope>NUCLEOTIDE SEQUENCE</scope>
</reference>
<comment type="caution">
    <text evidence="1">The sequence shown here is derived from an EMBL/GenBank/DDBJ whole genome shotgun (WGS) entry which is preliminary data.</text>
</comment>
<evidence type="ECO:0000313" key="2">
    <source>
        <dbReference type="EMBL" id="CAF4376843.1"/>
    </source>
</evidence>
<evidence type="ECO:0000313" key="1">
    <source>
        <dbReference type="EMBL" id="CAF4253651.1"/>
    </source>
</evidence>
<proteinExistence type="predicted"/>
<gene>
    <name evidence="1" type="ORF">BYL167_LOCUS25656</name>
    <name evidence="2" type="ORF">GIL414_LOCUS29099</name>
</gene>
<accession>A0A8S2SZU4</accession>
<name>A0A8S2SZU4_9BILA</name>
<dbReference type="EMBL" id="CAJOBJ010051654">
    <property type="protein sequence ID" value="CAF4376843.1"/>
    <property type="molecule type" value="Genomic_DNA"/>
</dbReference>
<feature type="non-terminal residue" evidence="1">
    <location>
        <position position="68"/>
    </location>
</feature>